<evidence type="ECO:0000256" key="1">
    <source>
        <dbReference type="ARBA" id="ARBA00004651"/>
    </source>
</evidence>
<feature type="transmembrane region" description="Helical" evidence="6">
    <location>
        <begin position="400"/>
        <end position="421"/>
    </location>
</feature>
<comment type="subcellular location">
    <subcellularLocation>
        <location evidence="1">Cell membrane</location>
        <topology evidence="1">Multi-pass membrane protein</topology>
    </subcellularLocation>
</comment>
<dbReference type="PANTHER" id="PTHR30572:SF18">
    <property type="entry name" value="ABC-TYPE MACROLIDE FAMILY EXPORT SYSTEM PERMEASE COMPONENT 2"/>
    <property type="match status" value="1"/>
</dbReference>
<keyword evidence="5 6" id="KW-0472">Membrane</keyword>
<evidence type="ECO:0000256" key="5">
    <source>
        <dbReference type="ARBA" id="ARBA00023136"/>
    </source>
</evidence>
<feature type="domain" description="ABC3 transporter permease C-terminal" evidence="7">
    <location>
        <begin position="314"/>
        <end position="428"/>
    </location>
</feature>
<feature type="domain" description="MacB-like periplasmic core" evidence="8">
    <location>
        <begin position="20"/>
        <end position="269"/>
    </location>
</feature>
<feature type="transmembrane region" description="Helical" evidence="6">
    <location>
        <begin position="351"/>
        <end position="380"/>
    </location>
</feature>
<dbReference type="EMBL" id="JAVXZY010000011">
    <property type="protein sequence ID" value="MDT9001813.1"/>
    <property type="molecule type" value="Genomic_DNA"/>
</dbReference>
<dbReference type="InterPro" id="IPR003838">
    <property type="entry name" value="ABC3_permease_C"/>
</dbReference>
<evidence type="ECO:0000259" key="7">
    <source>
        <dbReference type="Pfam" id="PF02687"/>
    </source>
</evidence>
<dbReference type="PANTHER" id="PTHR30572">
    <property type="entry name" value="MEMBRANE COMPONENT OF TRANSPORTER-RELATED"/>
    <property type="match status" value="1"/>
</dbReference>
<dbReference type="InterPro" id="IPR025857">
    <property type="entry name" value="MacB_PCD"/>
</dbReference>
<evidence type="ECO:0000256" key="3">
    <source>
        <dbReference type="ARBA" id="ARBA00022692"/>
    </source>
</evidence>
<protein>
    <submittedName>
        <fullName evidence="9">ABC transporter permease</fullName>
    </submittedName>
</protein>
<accession>A0ABU3PI81</accession>
<keyword evidence="2" id="KW-1003">Cell membrane</keyword>
<comment type="caution">
    <text evidence="9">The sequence shown here is derived from an EMBL/GenBank/DDBJ whole genome shotgun (WGS) entry which is preliminary data.</text>
</comment>
<dbReference type="RefSeq" id="WP_315652696.1">
    <property type="nucleotide sequence ID" value="NZ_JAVXZY010000011.1"/>
</dbReference>
<keyword evidence="3 6" id="KW-0812">Transmembrane</keyword>
<evidence type="ECO:0000256" key="6">
    <source>
        <dbReference type="SAM" id="Phobius"/>
    </source>
</evidence>
<keyword evidence="10" id="KW-1185">Reference proteome</keyword>
<dbReference type="Pfam" id="PF02687">
    <property type="entry name" value="FtsX"/>
    <property type="match status" value="1"/>
</dbReference>
<dbReference type="InterPro" id="IPR050250">
    <property type="entry name" value="Macrolide_Exporter_MacB"/>
</dbReference>
<evidence type="ECO:0000256" key="2">
    <source>
        <dbReference type="ARBA" id="ARBA00022475"/>
    </source>
</evidence>
<feature type="transmembrane region" description="Helical" evidence="6">
    <location>
        <begin position="21"/>
        <end position="44"/>
    </location>
</feature>
<feature type="transmembrane region" description="Helical" evidence="6">
    <location>
        <begin position="309"/>
        <end position="330"/>
    </location>
</feature>
<name>A0ABU3PI81_9BURK</name>
<sequence length="435" mass="47309">MFGYYLELALRSFRSNKAVTALMVLAIGLGIGASMTTLTVYHVLSADPLPGRGERVFNVQLDVGPLASQRAGGEPEQQLTRFDAEALLREGRARHQAMMAGGGIVAEIDGPAAQKPRRVDARYSSADFFAMFGAPFAQGRGWTAEDDAQHARVAVISSQLAEQLYGSANPLGRSLRLQDSEFRVIGVLGAWRPVPHFYDVFFGEYVEPEDVYLPLSTAHELVLPRSGSMNCWARDRLNDPRALNAACSWIQYWVELDSAAEAPAFLAYLNEYSARQQAAGRFERAPNARLRNVQDWLRYKQVLPGDVRLQLWLALGFLLVCLLNTVGLLLSRCLRAAPQIGLRRALGASRAAIFSQFLVEAGLLGLFGGLLGLALAWLGLMGVRQSPSDYARLAALDLPMLLATLAVAVIASLLAGVLPAWRAAGVPPALHLKAQ</sequence>
<dbReference type="Pfam" id="PF12704">
    <property type="entry name" value="MacB_PCD"/>
    <property type="match status" value="1"/>
</dbReference>
<proteinExistence type="predicted"/>
<organism evidence="9 10">
    <name type="scientific">Roseateles aquae</name>
    <dbReference type="NCBI Taxonomy" id="3077235"/>
    <lineage>
        <taxon>Bacteria</taxon>
        <taxon>Pseudomonadati</taxon>
        <taxon>Pseudomonadota</taxon>
        <taxon>Betaproteobacteria</taxon>
        <taxon>Burkholderiales</taxon>
        <taxon>Sphaerotilaceae</taxon>
        <taxon>Roseateles</taxon>
    </lineage>
</organism>
<evidence type="ECO:0000259" key="8">
    <source>
        <dbReference type="Pfam" id="PF12704"/>
    </source>
</evidence>
<gene>
    <name evidence="9" type="ORF">RQP53_21230</name>
</gene>
<evidence type="ECO:0000313" key="10">
    <source>
        <dbReference type="Proteomes" id="UP001246372"/>
    </source>
</evidence>
<dbReference type="Proteomes" id="UP001246372">
    <property type="component" value="Unassembled WGS sequence"/>
</dbReference>
<evidence type="ECO:0000313" key="9">
    <source>
        <dbReference type="EMBL" id="MDT9001813.1"/>
    </source>
</evidence>
<evidence type="ECO:0000256" key="4">
    <source>
        <dbReference type="ARBA" id="ARBA00022989"/>
    </source>
</evidence>
<reference evidence="9" key="1">
    <citation type="submission" date="2023-09" db="EMBL/GenBank/DDBJ databases">
        <title>Paucibacter sp. APW11 Genome sequencing and assembly.</title>
        <authorList>
            <person name="Kim I."/>
        </authorList>
    </citation>
    <scope>NUCLEOTIDE SEQUENCE</scope>
    <source>
        <strain evidence="9">APW11</strain>
    </source>
</reference>
<keyword evidence="4 6" id="KW-1133">Transmembrane helix</keyword>